<organism evidence="2 3">
    <name type="scientific">Chryseobacterium luquanense</name>
    <dbReference type="NCBI Taxonomy" id="2983766"/>
    <lineage>
        <taxon>Bacteria</taxon>
        <taxon>Pseudomonadati</taxon>
        <taxon>Bacteroidota</taxon>
        <taxon>Flavobacteriia</taxon>
        <taxon>Flavobacteriales</taxon>
        <taxon>Weeksellaceae</taxon>
        <taxon>Chryseobacterium group</taxon>
        <taxon>Chryseobacterium</taxon>
    </lineage>
</organism>
<feature type="domain" description="Glycosyltransferase 2-like" evidence="1">
    <location>
        <begin position="9"/>
        <end position="151"/>
    </location>
</feature>
<evidence type="ECO:0000259" key="1">
    <source>
        <dbReference type="Pfam" id="PF00535"/>
    </source>
</evidence>
<dbReference type="SUPFAM" id="SSF53448">
    <property type="entry name" value="Nucleotide-diphospho-sugar transferases"/>
    <property type="match status" value="1"/>
</dbReference>
<accession>A0ABT3Y6M3</accession>
<keyword evidence="2" id="KW-0808">Transferase</keyword>
<name>A0ABT3Y6M3_9FLAO</name>
<dbReference type="PANTHER" id="PTHR22916">
    <property type="entry name" value="GLYCOSYLTRANSFERASE"/>
    <property type="match status" value="1"/>
</dbReference>
<dbReference type="Proteomes" id="UP001070176">
    <property type="component" value="Unassembled WGS sequence"/>
</dbReference>
<keyword evidence="3" id="KW-1185">Reference proteome</keyword>
<dbReference type="RefSeq" id="WP_267282126.1">
    <property type="nucleotide sequence ID" value="NZ_JAOVZV010000016.1"/>
</dbReference>
<comment type="caution">
    <text evidence="2">The sequence shown here is derived from an EMBL/GenBank/DDBJ whole genome shotgun (WGS) entry which is preliminary data.</text>
</comment>
<dbReference type="Gene3D" id="3.90.550.10">
    <property type="entry name" value="Spore Coat Polysaccharide Biosynthesis Protein SpsA, Chain A"/>
    <property type="match status" value="1"/>
</dbReference>
<proteinExistence type="predicted"/>
<dbReference type="InterPro" id="IPR029044">
    <property type="entry name" value="Nucleotide-diphossugar_trans"/>
</dbReference>
<dbReference type="InterPro" id="IPR001173">
    <property type="entry name" value="Glyco_trans_2-like"/>
</dbReference>
<reference evidence="2" key="1">
    <citation type="submission" date="2022-10" db="EMBL/GenBank/DDBJ databases">
        <title>Chryseobacterium sp. nov., a novel bacterial species.</title>
        <authorList>
            <person name="Cao Y."/>
        </authorList>
    </citation>
    <scope>NUCLEOTIDE SEQUENCE</scope>
    <source>
        <strain evidence="2">KC 927</strain>
    </source>
</reference>
<sequence>MVSQKVNISVALCTYNGEKYLSEQLDSIFLQSVYVDEIVICDDLSTDQTLEVIQSYLDKYPERIKLIVNEQNLGYVKNFEKAISKTTGDLIFLSDQDDIWLKNKVETVLNEFKNHPTKNVFSHDLEILSENGEIIKTSFWESPNFKKQFNNAQILEYLLFEKNVFPGMTLGITKNAKEEYFPLKKINTTIIHDYEIVLKSCNDEKFMIIPEVLSSYRIHEGQNIGFNNNKKPKDDLSEIYDKIKRLKFVENSVVGLNLNPKLYSNYKKKCKSDYKQFISNLSFPKNIITHLKMKYYYKILNF</sequence>
<keyword evidence="2" id="KW-0328">Glycosyltransferase</keyword>
<evidence type="ECO:0000313" key="3">
    <source>
        <dbReference type="Proteomes" id="UP001070176"/>
    </source>
</evidence>
<evidence type="ECO:0000313" key="2">
    <source>
        <dbReference type="EMBL" id="MCX8533631.1"/>
    </source>
</evidence>
<dbReference type="EC" id="2.4.-.-" evidence="2"/>
<dbReference type="Pfam" id="PF00535">
    <property type="entry name" value="Glycos_transf_2"/>
    <property type="match status" value="1"/>
</dbReference>
<gene>
    <name evidence="2" type="ORF">OEA66_14845</name>
</gene>
<protein>
    <submittedName>
        <fullName evidence="2">Glycosyltransferase</fullName>
        <ecNumber evidence="2">2.4.-.-</ecNumber>
    </submittedName>
</protein>
<dbReference type="PANTHER" id="PTHR22916:SF3">
    <property type="entry name" value="UDP-GLCNAC:BETAGAL BETA-1,3-N-ACETYLGLUCOSAMINYLTRANSFERASE-LIKE PROTEIN 1"/>
    <property type="match status" value="1"/>
</dbReference>
<dbReference type="EMBL" id="JAOVZV010000016">
    <property type="protein sequence ID" value="MCX8533631.1"/>
    <property type="molecule type" value="Genomic_DNA"/>
</dbReference>
<dbReference type="GO" id="GO:0016757">
    <property type="term" value="F:glycosyltransferase activity"/>
    <property type="evidence" value="ECO:0007669"/>
    <property type="project" value="UniProtKB-KW"/>
</dbReference>